<evidence type="ECO:0000313" key="3">
    <source>
        <dbReference type="Proteomes" id="UP000268857"/>
    </source>
</evidence>
<dbReference type="Pfam" id="PF13328">
    <property type="entry name" value="HD_4"/>
    <property type="match status" value="1"/>
</dbReference>
<evidence type="ECO:0000259" key="1">
    <source>
        <dbReference type="SMART" id="SM00471"/>
    </source>
</evidence>
<dbReference type="AlphaFoldDB" id="A0A433NDP1"/>
<accession>A0A433NDP1</accession>
<protein>
    <recommendedName>
        <fullName evidence="1">HD/PDEase domain-containing protein</fullName>
    </recommendedName>
</protein>
<dbReference type="SMART" id="SM00471">
    <property type="entry name" value="HDc"/>
    <property type="match status" value="1"/>
</dbReference>
<keyword evidence="3" id="KW-1185">Reference proteome</keyword>
<dbReference type="InterPro" id="IPR003607">
    <property type="entry name" value="HD/PDEase_dom"/>
</dbReference>
<dbReference type="PANTHER" id="PTHR46246:SF1">
    <property type="entry name" value="GUANOSINE-3',5'-BIS(DIPHOSPHATE) 3'-PYROPHOSPHOHYDROLASE MESH1"/>
    <property type="match status" value="1"/>
</dbReference>
<gene>
    <name evidence="2" type="ORF">PCC6912_30360</name>
</gene>
<dbReference type="PANTHER" id="PTHR46246">
    <property type="entry name" value="GUANOSINE-3',5'-BIS(DIPHOSPHATE) 3'-PYROPHOSPHOHYDROLASE MESH1"/>
    <property type="match status" value="1"/>
</dbReference>
<dbReference type="EMBL" id="RSCJ01000011">
    <property type="protein sequence ID" value="RUR80176.1"/>
    <property type="molecule type" value="Genomic_DNA"/>
</dbReference>
<dbReference type="Gene3D" id="1.10.3210.10">
    <property type="entry name" value="Hypothetical protein af1432"/>
    <property type="match status" value="1"/>
</dbReference>
<comment type="caution">
    <text evidence="2">The sequence shown here is derived from an EMBL/GenBank/DDBJ whole genome shotgun (WGS) entry which is preliminary data.</text>
</comment>
<dbReference type="InterPro" id="IPR052194">
    <property type="entry name" value="MESH1"/>
</dbReference>
<feature type="domain" description="HD/PDEase" evidence="1">
    <location>
        <begin position="50"/>
        <end position="161"/>
    </location>
</feature>
<dbReference type="GO" id="GO:0008893">
    <property type="term" value="F:guanosine-3',5'-bis(diphosphate) 3'-diphosphatase activity"/>
    <property type="evidence" value="ECO:0007669"/>
    <property type="project" value="TreeGrafter"/>
</dbReference>
<reference evidence="2 3" key="1">
    <citation type="journal article" date="2019" name="Genome Biol. Evol.">
        <title>Day and night: Metabolic profiles and evolutionary relationships of six axenic non-marine cyanobacteria.</title>
        <authorList>
            <person name="Will S.E."/>
            <person name="Henke P."/>
            <person name="Boedeker C."/>
            <person name="Huang S."/>
            <person name="Brinkmann H."/>
            <person name="Rohde M."/>
            <person name="Jarek M."/>
            <person name="Friedl T."/>
            <person name="Seufert S."/>
            <person name="Schumacher M."/>
            <person name="Overmann J."/>
            <person name="Neumann-Schaal M."/>
            <person name="Petersen J."/>
        </authorList>
    </citation>
    <scope>NUCLEOTIDE SEQUENCE [LARGE SCALE GENOMIC DNA]</scope>
    <source>
        <strain evidence="2 3">PCC 6912</strain>
    </source>
</reference>
<sequence>MEKGASKAAIKIFITSVYSHNLISKMLSQRFTEALNYATQLHANQVRKGSGVPYVAHLLGVASIALEYGANEDEAIAALLHDAIEDQGGAATREEIRRRFGENVTAIVDGCTDADTTPKPPWRSRKEIYIAHLATASPSILLVSAADKLYNAQSILRDYRILGESVWQRFQGGKEGTLWYYRALVIAFQKTGSNPLFDELERVVAELEVLTSLYA</sequence>
<dbReference type="STRING" id="211165.GCA_000317285_01412"/>
<name>A0A433NDP1_CHLFR</name>
<organism evidence="2 3">
    <name type="scientific">Chlorogloeopsis fritschii PCC 6912</name>
    <dbReference type="NCBI Taxonomy" id="211165"/>
    <lineage>
        <taxon>Bacteria</taxon>
        <taxon>Bacillati</taxon>
        <taxon>Cyanobacteriota</taxon>
        <taxon>Cyanophyceae</taxon>
        <taxon>Nostocales</taxon>
        <taxon>Chlorogloeopsidaceae</taxon>
        <taxon>Chlorogloeopsis</taxon>
    </lineage>
</organism>
<dbReference type="Proteomes" id="UP000268857">
    <property type="component" value="Unassembled WGS sequence"/>
</dbReference>
<proteinExistence type="predicted"/>
<dbReference type="SUPFAM" id="SSF109604">
    <property type="entry name" value="HD-domain/PDEase-like"/>
    <property type="match status" value="1"/>
</dbReference>
<evidence type="ECO:0000313" key="2">
    <source>
        <dbReference type="EMBL" id="RUR80176.1"/>
    </source>
</evidence>